<sequence>MRIGSRAELRILAGGVCAAALALSGCAQQAPAPDDRPLKVELAGSTRVPAPTQDRMLLWGDTHLHTRNSVDAFGSGNATDIDTAYRFAKGYPVVFPRTQQRVRIDRPLDFLVVSDHAVNLSINSRIQDNDPRLLKLPIGKRLRQLYEASGARALTTSAMGGSNLTPQERKEYADTFHTDEVLHDSWQGQIDAAERYNEPGKFTALIGWEWTSAPALRNLHRVVFTNVGGDVATKFSPFANWMSERPEDLWNFLEQTRDRTGADFIAMPHNANLSDGRMFELTDSDGNPFTADYARKRQAWEPVTEVTQYKGTSETHPELSSTDEFAGYELRNMLLTGVPTEVSAGSYVRGALLRGLAEEQRIGVNPFRYGMGGATDSHTGLVSVDEKNFLGKLAEDYLPKDRLGPDKVPIIFPAAEMSAAGLTGAWADENTRQGVFDAFRRREVYATSGPRMRVRLFAGYGFAAGDEKAADFGTIGYRKGVPMGGQLAPSTGVAPRFVIRAEKDPMNAGLDRVQVIKGWVDSAGKTHEKVFDVVWSGDRRIGANGKLPAVADPVDKVHWRNDWNAGASELATFWSDPEFDPKQRAFYYVRVLQVPTIRHHVYDALALNIDPATLKLPTTIQERAWSSPVWYTP</sequence>
<evidence type="ECO:0000313" key="2">
    <source>
        <dbReference type="EMBL" id="MXO59728.1"/>
    </source>
</evidence>
<keyword evidence="1" id="KW-0732">Signal</keyword>
<feature type="chain" id="PRO_5026338323" evidence="1">
    <location>
        <begin position="33"/>
        <end position="633"/>
    </location>
</feature>
<dbReference type="AlphaFoldDB" id="A0A6I4SW26"/>
<organism evidence="2 3">
    <name type="scientific">Croceibacterium salegens</name>
    <dbReference type="NCBI Taxonomy" id="1737568"/>
    <lineage>
        <taxon>Bacteria</taxon>
        <taxon>Pseudomonadati</taxon>
        <taxon>Pseudomonadota</taxon>
        <taxon>Alphaproteobacteria</taxon>
        <taxon>Sphingomonadales</taxon>
        <taxon>Erythrobacteraceae</taxon>
        <taxon>Croceibacterium</taxon>
    </lineage>
</organism>
<dbReference type="Pfam" id="PF12228">
    <property type="entry name" value="DUF3604"/>
    <property type="match status" value="1"/>
</dbReference>
<comment type="caution">
    <text evidence="2">The sequence shown here is derived from an EMBL/GenBank/DDBJ whole genome shotgun (WGS) entry which is preliminary data.</text>
</comment>
<proteinExistence type="predicted"/>
<feature type="signal peptide" evidence="1">
    <location>
        <begin position="1"/>
        <end position="32"/>
    </location>
</feature>
<dbReference type="OrthoDB" id="543560at2"/>
<dbReference type="Gene3D" id="3.20.20.140">
    <property type="entry name" value="Metal-dependent hydrolases"/>
    <property type="match status" value="1"/>
</dbReference>
<gene>
    <name evidence="2" type="ORF">GRI89_09270</name>
</gene>
<name>A0A6I4SW26_9SPHN</name>
<keyword evidence="3" id="KW-1185">Reference proteome</keyword>
<dbReference type="InterPro" id="IPR022028">
    <property type="entry name" value="DUF3604"/>
</dbReference>
<evidence type="ECO:0000313" key="3">
    <source>
        <dbReference type="Proteomes" id="UP000433652"/>
    </source>
</evidence>
<accession>A0A6I4SW26</accession>
<protein>
    <submittedName>
        <fullName evidence="2">DUF3604 domain-containing protein</fullName>
    </submittedName>
</protein>
<dbReference type="RefSeq" id="WP_159794444.1">
    <property type="nucleotide sequence ID" value="NZ_WTYM01000038.1"/>
</dbReference>
<dbReference type="Proteomes" id="UP000433652">
    <property type="component" value="Unassembled WGS sequence"/>
</dbReference>
<evidence type="ECO:0000256" key="1">
    <source>
        <dbReference type="SAM" id="SignalP"/>
    </source>
</evidence>
<reference evidence="2 3" key="1">
    <citation type="submission" date="2019-12" db="EMBL/GenBank/DDBJ databases">
        <title>Genomic-based taxomic classification of the family Erythrobacteraceae.</title>
        <authorList>
            <person name="Xu L."/>
        </authorList>
    </citation>
    <scope>NUCLEOTIDE SEQUENCE [LARGE SCALE GENOMIC DNA]</scope>
    <source>
        <strain evidence="2 3">MCCC 1K01500</strain>
    </source>
</reference>
<dbReference type="PROSITE" id="PS51257">
    <property type="entry name" value="PROKAR_LIPOPROTEIN"/>
    <property type="match status" value="1"/>
</dbReference>
<dbReference type="EMBL" id="WTYM01000038">
    <property type="protein sequence ID" value="MXO59728.1"/>
    <property type="molecule type" value="Genomic_DNA"/>
</dbReference>